<dbReference type="GO" id="GO:0043022">
    <property type="term" value="F:ribosome binding"/>
    <property type="evidence" value="ECO:0007669"/>
    <property type="project" value="TreeGrafter"/>
</dbReference>
<accession>A0A380NY41</accession>
<keyword evidence="3" id="KW-0479">Metal-binding</keyword>
<dbReference type="InterPro" id="IPR016496">
    <property type="entry name" value="GTPase_HflX"/>
</dbReference>
<evidence type="ECO:0000256" key="2">
    <source>
        <dbReference type="ARBA" id="ARBA00022490"/>
    </source>
</evidence>
<dbReference type="GO" id="GO:0005525">
    <property type="term" value="F:GTP binding"/>
    <property type="evidence" value="ECO:0007669"/>
    <property type="project" value="UniProtKB-KW"/>
</dbReference>
<dbReference type="AlphaFoldDB" id="A0A380NY41"/>
<dbReference type="InterPro" id="IPR025121">
    <property type="entry name" value="GTPase_HflX_N"/>
</dbReference>
<evidence type="ECO:0000313" key="8">
    <source>
        <dbReference type="EMBL" id="SUP52476.1"/>
    </source>
</evidence>
<dbReference type="Gene3D" id="3.40.50.11060">
    <property type="entry name" value="GTPase HflX, N-terminal domain"/>
    <property type="match status" value="1"/>
</dbReference>
<keyword evidence="2" id="KW-0963">Cytoplasm</keyword>
<evidence type="ECO:0000256" key="3">
    <source>
        <dbReference type="ARBA" id="ARBA00022723"/>
    </source>
</evidence>
<evidence type="ECO:0000256" key="6">
    <source>
        <dbReference type="ARBA" id="ARBA00023134"/>
    </source>
</evidence>
<name>A0A380NY41_WEIVI</name>
<dbReference type="PANTHER" id="PTHR10229:SF4">
    <property type="entry name" value="GTPASE HFLX"/>
    <property type="match status" value="1"/>
</dbReference>
<organism evidence="8 9">
    <name type="scientific">Weissella viridescens</name>
    <name type="common">Lactobacillus viridescens</name>
    <dbReference type="NCBI Taxonomy" id="1629"/>
    <lineage>
        <taxon>Bacteria</taxon>
        <taxon>Bacillati</taxon>
        <taxon>Bacillota</taxon>
        <taxon>Bacilli</taxon>
        <taxon>Lactobacillales</taxon>
        <taxon>Lactobacillaceae</taxon>
        <taxon>Weissella</taxon>
    </lineage>
</organism>
<dbReference type="Pfam" id="PF13167">
    <property type="entry name" value="GTP-bdg_N"/>
    <property type="match status" value="1"/>
</dbReference>
<reference evidence="8 9" key="1">
    <citation type="submission" date="2018-06" db="EMBL/GenBank/DDBJ databases">
        <authorList>
            <consortium name="Pathogen Informatics"/>
            <person name="Doyle S."/>
        </authorList>
    </citation>
    <scope>NUCLEOTIDE SEQUENCE [LARGE SCALE GENOMIC DNA]</scope>
    <source>
        <strain evidence="8 9">NCTC13645</strain>
    </source>
</reference>
<dbReference type="PANTHER" id="PTHR10229">
    <property type="entry name" value="GTP-BINDING PROTEIN HFLX"/>
    <property type="match status" value="1"/>
</dbReference>
<keyword evidence="4" id="KW-0547">Nucleotide-binding</keyword>
<keyword evidence="5" id="KW-0460">Magnesium</keyword>
<evidence type="ECO:0000256" key="4">
    <source>
        <dbReference type="ARBA" id="ARBA00022741"/>
    </source>
</evidence>
<protein>
    <submittedName>
        <fullName evidence="8">GTP-binding protein HflX</fullName>
    </submittedName>
</protein>
<gene>
    <name evidence="8" type="primary">hflX_1</name>
    <name evidence="8" type="ORF">NCTC13645_00368</name>
</gene>
<dbReference type="EMBL" id="UHIV01000001">
    <property type="protein sequence ID" value="SUP52476.1"/>
    <property type="molecule type" value="Genomic_DNA"/>
</dbReference>
<feature type="domain" description="GTPase HflX N-terminal" evidence="7">
    <location>
        <begin position="26"/>
        <end position="111"/>
    </location>
</feature>
<comment type="subcellular location">
    <subcellularLocation>
        <location evidence="1">Cytoplasm</location>
    </subcellularLocation>
</comment>
<evidence type="ECO:0000256" key="1">
    <source>
        <dbReference type="ARBA" id="ARBA00004496"/>
    </source>
</evidence>
<dbReference type="FunFam" id="3.40.50.11060:FF:000001">
    <property type="entry name" value="GTPase HflX"/>
    <property type="match status" value="1"/>
</dbReference>
<evidence type="ECO:0000256" key="5">
    <source>
        <dbReference type="ARBA" id="ARBA00022842"/>
    </source>
</evidence>
<dbReference type="GO" id="GO:0046872">
    <property type="term" value="F:metal ion binding"/>
    <property type="evidence" value="ECO:0007669"/>
    <property type="project" value="UniProtKB-KW"/>
</dbReference>
<evidence type="ECO:0000259" key="7">
    <source>
        <dbReference type="Pfam" id="PF13167"/>
    </source>
</evidence>
<keyword evidence="6" id="KW-0342">GTP-binding</keyword>
<dbReference type="Proteomes" id="UP000254621">
    <property type="component" value="Unassembled WGS sequence"/>
</dbReference>
<proteinExistence type="predicted"/>
<dbReference type="GO" id="GO:0005737">
    <property type="term" value="C:cytoplasm"/>
    <property type="evidence" value="ECO:0007669"/>
    <property type="project" value="UniProtKB-SubCell"/>
</dbReference>
<dbReference type="InterPro" id="IPR042108">
    <property type="entry name" value="GTPase_HflX_N_sf"/>
</dbReference>
<evidence type="ECO:0000313" key="9">
    <source>
        <dbReference type="Proteomes" id="UP000254621"/>
    </source>
</evidence>
<sequence>MIENEMDEKRPVILAGLDRQNDDFDYQMEELANLVEANHMNPVSTVTQKLDRPNPGTYFGKGKVEALKEAVDYYQVDMVVTNDELTPSQIRNLEAGTGVTVIDRTALILDISHHALRQRSPSFKSKLPNYNISYHVYVHQ</sequence>